<dbReference type="Pfam" id="PF00384">
    <property type="entry name" value="Molybdopterin"/>
    <property type="match status" value="1"/>
</dbReference>
<keyword evidence="7" id="KW-0408">Iron</keyword>
<dbReference type="GO" id="GO:0051539">
    <property type="term" value="F:4 iron, 4 sulfur cluster binding"/>
    <property type="evidence" value="ECO:0007669"/>
    <property type="project" value="UniProtKB-KW"/>
</dbReference>
<evidence type="ECO:0000256" key="1">
    <source>
        <dbReference type="ARBA" id="ARBA00010312"/>
    </source>
</evidence>
<dbReference type="Gene3D" id="3.30.2070.10">
    <property type="entry name" value="Formate dehydrogenase/DMSO reductase"/>
    <property type="match status" value="1"/>
</dbReference>
<dbReference type="InterPro" id="IPR006656">
    <property type="entry name" value="Mopterin_OxRdtase"/>
</dbReference>
<protein>
    <recommendedName>
        <fullName evidence="9">4Fe-4S Mo/W bis-MGD-type domain-containing protein</fullName>
    </recommendedName>
</protein>
<keyword evidence="3" id="KW-0500">Molybdenum</keyword>
<dbReference type="Proteomes" id="UP000225608">
    <property type="component" value="Chromosome"/>
</dbReference>
<dbReference type="PROSITE" id="PS51669">
    <property type="entry name" value="4FE4S_MOW_BIS_MGD"/>
    <property type="match status" value="1"/>
</dbReference>
<dbReference type="Gene3D" id="2.40.40.20">
    <property type="match status" value="1"/>
</dbReference>
<evidence type="ECO:0000313" key="10">
    <source>
        <dbReference type="EMBL" id="ATP53403.1"/>
    </source>
</evidence>
<evidence type="ECO:0000256" key="6">
    <source>
        <dbReference type="ARBA" id="ARBA00023002"/>
    </source>
</evidence>
<comment type="similarity">
    <text evidence="1">Belongs to the prokaryotic molybdopterin-containing oxidoreductase family.</text>
</comment>
<dbReference type="GO" id="GO:0046872">
    <property type="term" value="F:metal ion binding"/>
    <property type="evidence" value="ECO:0007669"/>
    <property type="project" value="UniProtKB-KW"/>
</dbReference>
<name>A0A2D1TVK5_9ACTN</name>
<evidence type="ECO:0000256" key="4">
    <source>
        <dbReference type="ARBA" id="ARBA00022723"/>
    </source>
</evidence>
<dbReference type="SUPFAM" id="SSF53706">
    <property type="entry name" value="Formate dehydrogenase/DMSO reductase, domains 1-3"/>
    <property type="match status" value="1"/>
</dbReference>
<keyword evidence="5" id="KW-0732">Signal</keyword>
<keyword evidence="6" id="KW-0560">Oxidoreductase</keyword>
<evidence type="ECO:0000256" key="5">
    <source>
        <dbReference type="ARBA" id="ARBA00022729"/>
    </source>
</evidence>
<keyword evidence="8" id="KW-0411">Iron-sulfur</keyword>
<dbReference type="GO" id="GO:0016491">
    <property type="term" value="F:oxidoreductase activity"/>
    <property type="evidence" value="ECO:0007669"/>
    <property type="project" value="UniProtKB-KW"/>
</dbReference>
<evidence type="ECO:0000256" key="3">
    <source>
        <dbReference type="ARBA" id="ARBA00022505"/>
    </source>
</evidence>
<gene>
    <name evidence="10" type="ORF">CSV91_01930</name>
</gene>
<dbReference type="SUPFAM" id="SSF50692">
    <property type="entry name" value="ADC-like"/>
    <property type="match status" value="1"/>
</dbReference>
<evidence type="ECO:0000256" key="7">
    <source>
        <dbReference type="ARBA" id="ARBA00023004"/>
    </source>
</evidence>
<dbReference type="KEGG" id="caer:CSV91_01930"/>
<keyword evidence="4" id="KW-0479">Metal-binding</keyword>
<dbReference type="Gene3D" id="3.40.228.10">
    <property type="entry name" value="Dimethylsulfoxide Reductase, domain 2"/>
    <property type="match status" value="1"/>
</dbReference>
<dbReference type="GO" id="GO:0043546">
    <property type="term" value="F:molybdopterin cofactor binding"/>
    <property type="evidence" value="ECO:0007669"/>
    <property type="project" value="InterPro"/>
</dbReference>
<dbReference type="Pfam" id="PF01568">
    <property type="entry name" value="Molydop_binding"/>
    <property type="match status" value="1"/>
</dbReference>
<sequence length="727" mass="77151">MGLGPVAGLLACCVWLMKGVIEMASAVKRDGRAVVTTCGGCYADCAFAARVEDGRVVAELPVSGHPCAARALCARGRHRLAMPFDEHDRIVHPMRRRADGSGFDVISWDEAFAQIAKRLLGIVDERGPRALGITLGVPSFDRYWGYRLMHALGSPNVYGADGACEVSRLTGWEHSLGYSPASDLAHTDCIMYLGRSIVDSSTMGAVDALNDARRRGAKIIVVDPRRSGSAAIADRWLRVRPGCDLALLLGIVHVLIAEDLYDRKFVARYTTGFDELAQAAAVWTPEWAESMCDVPAAEIVATARDLAAAAPAAVVDAGFHGGIGIAYANSTQTARAICLVDVLLGCIGHAGGALNPPTPLVLGDLDPARFATPSVPREPKLGSERYPLVDPERGLCTTIGQSILAGDLRGLIVYASNPGAGYGNAQAWLGILQQLDLLVTIDIRWSETARASDFVLPDVTYLEADRGVGTVVDVNDSRVFYRNAVLPVQHDDTRPGREIFAGLAAACGVGEYFDFTSDDLAAAQVAPFGINLDELKERGWADTGVALPSRTGEPVIPLNGGRIALASDVWERAGLGRVPNWIAPMVEPSPGTFRLISGNRPFESHTSRRLAAAGAAEVGSDLDAVQMNSVVAARMGIADGEVVELVSDMGRDRVRVETTPYLHPACIFTSPAPGGRSFGVDAGGAQALGVGPLDHTPLRWDPLTGAALTQENAVRVEKIVARGDNDE</sequence>
<evidence type="ECO:0000256" key="8">
    <source>
        <dbReference type="ARBA" id="ARBA00023014"/>
    </source>
</evidence>
<keyword evidence="2" id="KW-0004">4Fe-4S</keyword>
<dbReference type="InterPro" id="IPR006963">
    <property type="entry name" value="Mopterin_OxRdtase_4Fe-4S_dom"/>
</dbReference>
<reference evidence="10 11" key="1">
    <citation type="submission" date="2017-10" db="EMBL/GenBank/DDBJ databases">
        <title>Complete genome sequence of Collinsella aerofaciens isolated from the gut of a healthy adult Indian.</title>
        <authorList>
            <person name="Bag S."/>
            <person name="Ghosh T.S."/>
            <person name="Das B."/>
        </authorList>
    </citation>
    <scope>NUCLEOTIDE SEQUENCE [LARGE SCALE GENOMIC DNA]</scope>
    <source>
        <strain evidence="11">indica</strain>
    </source>
</reference>
<evidence type="ECO:0000313" key="11">
    <source>
        <dbReference type="Proteomes" id="UP000225608"/>
    </source>
</evidence>
<feature type="domain" description="4Fe-4S Mo/W bis-MGD-type" evidence="9">
    <location>
        <begin position="31"/>
        <end position="87"/>
    </location>
</feature>
<dbReference type="Gene3D" id="2.20.25.90">
    <property type="entry name" value="ADC-like domains"/>
    <property type="match status" value="1"/>
</dbReference>
<dbReference type="EMBL" id="CP024160">
    <property type="protein sequence ID" value="ATP53403.1"/>
    <property type="molecule type" value="Genomic_DNA"/>
</dbReference>
<dbReference type="InterPro" id="IPR050612">
    <property type="entry name" value="Prok_Mopterin_Oxidored"/>
</dbReference>
<evidence type="ECO:0000256" key="2">
    <source>
        <dbReference type="ARBA" id="ARBA00022485"/>
    </source>
</evidence>
<dbReference type="InterPro" id="IPR006657">
    <property type="entry name" value="MoPterin_dinucl-bd_dom"/>
</dbReference>
<dbReference type="PANTHER" id="PTHR43742:SF9">
    <property type="entry name" value="TETRATHIONATE REDUCTASE SUBUNIT A"/>
    <property type="match status" value="1"/>
</dbReference>
<dbReference type="InterPro" id="IPR009010">
    <property type="entry name" value="Asp_de-COase-like_dom_sf"/>
</dbReference>
<organism evidence="10 11">
    <name type="scientific">Collinsella aerofaciens</name>
    <dbReference type="NCBI Taxonomy" id="74426"/>
    <lineage>
        <taxon>Bacteria</taxon>
        <taxon>Bacillati</taxon>
        <taxon>Actinomycetota</taxon>
        <taxon>Coriobacteriia</taxon>
        <taxon>Coriobacteriales</taxon>
        <taxon>Coriobacteriaceae</taxon>
        <taxon>Collinsella</taxon>
    </lineage>
</organism>
<accession>A0A2D1TVK5</accession>
<dbReference type="AlphaFoldDB" id="A0A2D1TVK5"/>
<dbReference type="Gene3D" id="3.40.50.740">
    <property type="match status" value="1"/>
</dbReference>
<proteinExistence type="inferred from homology"/>
<evidence type="ECO:0000259" key="9">
    <source>
        <dbReference type="PROSITE" id="PS51669"/>
    </source>
</evidence>
<dbReference type="PANTHER" id="PTHR43742">
    <property type="entry name" value="TRIMETHYLAMINE-N-OXIDE REDUCTASE"/>
    <property type="match status" value="1"/>
</dbReference>